<evidence type="ECO:0000313" key="2">
    <source>
        <dbReference type="Proteomes" id="UP001149860"/>
    </source>
</evidence>
<dbReference type="EMBL" id="CP168151">
    <property type="protein sequence ID" value="XFD40490.1"/>
    <property type="molecule type" value="Genomic_DNA"/>
</dbReference>
<name>A0ACD5DHF5_9LACO</name>
<reference evidence="1" key="1">
    <citation type="submission" date="2024-08" db="EMBL/GenBank/DDBJ databases">
        <title>Lentilactobacillus sp. nov., isolated from tree bark.</title>
        <authorList>
            <person name="Phuengjayaem S."/>
            <person name="Tanasupawat S."/>
        </authorList>
    </citation>
    <scope>NUCLEOTIDE SEQUENCE</scope>
    <source>
        <strain evidence="1">SPB1-3</strain>
    </source>
</reference>
<dbReference type="Proteomes" id="UP001149860">
    <property type="component" value="Chromosome"/>
</dbReference>
<protein>
    <submittedName>
        <fullName evidence="1">Uncharacterized protein</fullName>
    </submittedName>
</protein>
<keyword evidence="2" id="KW-1185">Reference proteome</keyword>
<organism evidence="1 2">
    <name type="scientific">Lentilactobacillus terminaliae</name>
    <dbReference type="NCBI Taxonomy" id="3003483"/>
    <lineage>
        <taxon>Bacteria</taxon>
        <taxon>Bacillati</taxon>
        <taxon>Bacillota</taxon>
        <taxon>Bacilli</taxon>
        <taxon>Lactobacillales</taxon>
        <taxon>Lactobacillaceae</taxon>
        <taxon>Lentilactobacillus</taxon>
    </lineage>
</organism>
<proteinExistence type="predicted"/>
<sequence>MNKKIASILATGLLATGLGLVAQQSTAHASGYAWAKTKNYNNVPMHAKTTGTAYMWNWNHTKKIHNLKNYPRTTWYLSKSVKMVKGRKAGIYYEITSGNGKVTGFVHRNYLVKGANNSNATAYNSNNQSNISSIPDLNSYKSDTEYLNFINNAPKQDVTKLIIQQFPNAKLSLNLSKYAQDNGSFYWDDEDVPTVSYDKSQINNTVRKLPHVESLINNLYTNSVPSANELDAALTADGYPKSKRQAFDGYIGLVILNKISGREDGLYSGSSIYVMN</sequence>
<evidence type="ECO:0000313" key="1">
    <source>
        <dbReference type="EMBL" id="XFD40490.1"/>
    </source>
</evidence>
<gene>
    <name evidence="1" type="ORF">O0236_004080</name>
</gene>
<accession>A0ACD5DHF5</accession>